<evidence type="ECO:0000256" key="8">
    <source>
        <dbReference type="ARBA" id="ARBA00038327"/>
    </source>
</evidence>
<dbReference type="PANTHER" id="PTHR21669">
    <property type="entry name" value="CAPZ-INTERACTING PROTEIN AND RELATED PROTEINS"/>
    <property type="match status" value="1"/>
</dbReference>
<feature type="region of interest" description="Disordered" evidence="9">
    <location>
        <begin position="761"/>
        <end position="832"/>
    </location>
</feature>
<dbReference type="GO" id="GO:0005886">
    <property type="term" value="C:plasma membrane"/>
    <property type="evidence" value="ECO:0007669"/>
    <property type="project" value="UniProtKB-SubCell"/>
</dbReference>
<keyword evidence="5" id="KW-0597">Phosphoprotein</keyword>
<keyword evidence="3" id="KW-0813">Transport</keyword>
<feature type="compositionally biased region" description="Basic and acidic residues" evidence="9">
    <location>
        <begin position="635"/>
        <end position="645"/>
    </location>
</feature>
<gene>
    <name evidence="12" type="primary">LOC101346265</name>
</gene>
<dbReference type="STRING" id="127582.A0A2Y9RTJ4"/>
<sequence length="1204" mass="132166">MMNGTTPDPERAPASEPVWERPWSVEEIRRSSQSWSLAADAGLLQFLQEFSQQTISRTHEIKKQMDGLIRETKATDCRLHNVFNDFLMLSNTQFIENRVYDEEVEEPVLKTEPEKPEQEKTREQKEVDLIPKVQEAVNYGLQVLDSAFEQLDIKAGNSDSEEEDVNERVELILEPKDLYIDRPLPYLIGSKLFMEQEDVGLGELSSEGSNLGSLTEFTFFSPPKQSDEDFANHSDCDQNQHTARMSEEEEEDDGCDLFADSEKEEEDIEDVEQSTRPKRSRPTSFADELAARIKADTPGRIAESQTALSSGDAKPRKTLKEKERRAPSDDEEDNLFAPPKLTDEDFSPFGSRGGLFSGGKGLFDDEEDESDLFKEAPKDWEAPACVHEGLYQLSESRLFQTCVICWLSLFFSTKVTLPSSKHLKLVSETKTQKSLFSDEEDSEVQNTFCLTLSLVFQDNLFGAKVAKKQTSSLLTPSQEKTKLPEPSKKKASALLFSSDDEDQWSITDSQTTSAFDSRSKGELRDSGTAPDPEAKNTVKKTSLFEEDDEDDLFAIAKDSQKKTQRVSLLFEDDADSGGFLLASPSTSVPPAAKKKETVAQEPPLLFSDEEEREAPLGAKPVVENGGSAMGSSDVGRADAVEESGKEGPLAASAQAAVKHSDLFSSSPPSEKGAKGRTQTVLSLFDEEGDKTKDQSNVRAPRKEVGKNPDSDAHPKSTGVFQDEELLFSHKLQKDNDPDVDLFSGTKKTGLLVPSVGSLFEDDEDDDLFSSAKSQPLIPEKKRVVKKDHPVSSAKNQKHPESTQGIKEKNIWKLETPQDSSGPAPFKTKEPSTRIGKIQANLAINPVALLPAAAPQAPGAKPVLPKLAFPPSEPQSAEAGVSFELPAQADTLHSANKSRVKVRGRRRPQTRAARRLAAQESSEAEDMGVPSGPTAQLADGTVLPDFRQPQPKAADGEDISVAAATPTLEGSPVPEVDRSPFAKSLGQLLEDDLFDSGDIFSKSTGSQSTGRTKAKEKAAEAQASQPGGSREQSSIFSALDEAGSDDDLFQSVKPKPAKKVSLFPLLEDEDNLFTDQKGKKNGLKSSSQQDVIFKTQDVFEDDIFAAEAIKPAQKTKEKERTLESNLFDDNIDIFADLTVKPKEKSKKKVEAKSIFDDDMDDIFSSGTQAKKTKPKSRSAQAVPEPRSEHKGSNIFDDPLNAFGGQ</sequence>
<evidence type="ECO:0000256" key="4">
    <source>
        <dbReference type="ARBA" id="ARBA00022475"/>
    </source>
</evidence>
<feature type="domain" description="FAM21/CAPZIP" evidence="10">
    <location>
        <begin position="823"/>
        <end position="941"/>
    </location>
</feature>
<comment type="subcellular location">
    <subcellularLocation>
        <location evidence="2">Cell membrane</location>
    </subcellularLocation>
    <subcellularLocation>
        <location evidence="1">Early endosome membrane</location>
    </subcellularLocation>
</comment>
<feature type="region of interest" description="Disordered" evidence="9">
    <location>
        <begin position="855"/>
        <end position="981"/>
    </location>
</feature>
<feature type="compositionally biased region" description="Basic residues" evidence="9">
    <location>
        <begin position="895"/>
        <end position="913"/>
    </location>
</feature>
<keyword evidence="7" id="KW-0472">Membrane</keyword>
<feature type="region of interest" description="Disordered" evidence="9">
    <location>
        <begin position="505"/>
        <end position="539"/>
    </location>
</feature>
<feature type="compositionally biased region" description="Basic and acidic residues" evidence="9">
    <location>
        <begin position="689"/>
        <end position="714"/>
    </location>
</feature>
<name>A0A2Y9RTJ4_TRIMA</name>
<evidence type="ECO:0000256" key="7">
    <source>
        <dbReference type="ARBA" id="ARBA00023136"/>
    </source>
</evidence>
<evidence type="ECO:0000256" key="9">
    <source>
        <dbReference type="SAM" id="MobiDB-lite"/>
    </source>
</evidence>
<comment type="similarity">
    <text evidence="8">Belongs to the FAM21 family.</text>
</comment>
<evidence type="ECO:0000256" key="1">
    <source>
        <dbReference type="ARBA" id="ARBA00004146"/>
    </source>
</evidence>
<feature type="compositionally biased region" description="Basic and acidic residues" evidence="9">
    <location>
        <begin position="225"/>
        <end position="238"/>
    </location>
</feature>
<feature type="region of interest" description="Disordered" evidence="9">
    <location>
        <begin position="995"/>
        <end position="1033"/>
    </location>
</feature>
<evidence type="ECO:0000256" key="3">
    <source>
        <dbReference type="ARBA" id="ARBA00022448"/>
    </source>
</evidence>
<evidence type="ECO:0000313" key="11">
    <source>
        <dbReference type="Proteomes" id="UP000248480"/>
    </source>
</evidence>
<keyword evidence="11" id="KW-1185">Reference proteome</keyword>
<organism evidence="11 12">
    <name type="scientific">Trichechus manatus latirostris</name>
    <name type="common">Florida manatee</name>
    <dbReference type="NCBI Taxonomy" id="127582"/>
    <lineage>
        <taxon>Eukaryota</taxon>
        <taxon>Metazoa</taxon>
        <taxon>Chordata</taxon>
        <taxon>Craniata</taxon>
        <taxon>Vertebrata</taxon>
        <taxon>Euteleostomi</taxon>
        <taxon>Mammalia</taxon>
        <taxon>Eutheria</taxon>
        <taxon>Afrotheria</taxon>
        <taxon>Sirenia</taxon>
        <taxon>Trichechidae</taxon>
        <taxon>Trichechus</taxon>
    </lineage>
</organism>
<feature type="region of interest" description="Disordered" evidence="9">
    <location>
        <begin position="1158"/>
        <end position="1204"/>
    </location>
</feature>
<reference evidence="12" key="1">
    <citation type="submission" date="2025-08" db="UniProtKB">
        <authorList>
            <consortium name="RefSeq"/>
        </authorList>
    </citation>
    <scope>IDENTIFICATION</scope>
</reference>
<feature type="region of interest" description="Disordered" evidence="9">
    <location>
        <begin position="215"/>
        <end position="343"/>
    </location>
</feature>
<dbReference type="PANTHER" id="PTHR21669:SF38">
    <property type="entry name" value="WASH COMPLEX SUBUNIT 2A-RELATED"/>
    <property type="match status" value="1"/>
</dbReference>
<accession>A0A2Y9RTJ4</accession>
<evidence type="ECO:0000313" key="12">
    <source>
        <dbReference type="RefSeq" id="XP_023597882.1"/>
    </source>
</evidence>
<evidence type="ECO:0000259" key="10">
    <source>
        <dbReference type="Pfam" id="PF15255"/>
    </source>
</evidence>
<feature type="compositionally biased region" description="Polar residues" evidence="9">
    <location>
        <begin position="1023"/>
        <end position="1033"/>
    </location>
</feature>
<dbReference type="GeneID" id="101346265"/>
<dbReference type="RefSeq" id="XP_023597882.1">
    <property type="nucleotide sequence ID" value="XM_023742114.1"/>
</dbReference>
<evidence type="ECO:0000256" key="5">
    <source>
        <dbReference type="ARBA" id="ARBA00022553"/>
    </source>
</evidence>
<dbReference type="Pfam" id="PF15255">
    <property type="entry name" value="CAP-ZIP_m"/>
    <property type="match status" value="1"/>
</dbReference>
<dbReference type="KEGG" id="tmu:101346265"/>
<dbReference type="FunCoup" id="A0A2Y9RTJ4">
    <property type="interactions" value="2803"/>
</dbReference>
<dbReference type="GO" id="GO:1905394">
    <property type="term" value="F:retromer complex binding"/>
    <property type="evidence" value="ECO:0007669"/>
    <property type="project" value="TreeGrafter"/>
</dbReference>
<protein>
    <submittedName>
        <fullName evidence="12">WASH complex subunit 2A</fullName>
    </submittedName>
</protein>
<keyword evidence="4" id="KW-1003">Cell membrane</keyword>
<dbReference type="GO" id="GO:0005829">
    <property type="term" value="C:cytosol"/>
    <property type="evidence" value="ECO:0007669"/>
    <property type="project" value="GOC"/>
</dbReference>
<dbReference type="InterPro" id="IPR029341">
    <property type="entry name" value="FAM21/CAPZIP"/>
</dbReference>
<feature type="region of interest" description="Disordered" evidence="9">
    <location>
        <begin position="581"/>
        <end position="721"/>
    </location>
</feature>
<feature type="compositionally biased region" description="Polar residues" evidence="9">
    <location>
        <begin position="1000"/>
        <end position="1010"/>
    </location>
</feature>
<feature type="compositionally biased region" description="Basic and acidic residues" evidence="9">
    <location>
        <begin position="107"/>
        <end position="125"/>
    </location>
</feature>
<dbReference type="GO" id="GO:0031901">
    <property type="term" value="C:early endosome membrane"/>
    <property type="evidence" value="ECO:0007669"/>
    <property type="project" value="UniProtKB-SubCell"/>
</dbReference>
<evidence type="ECO:0000256" key="2">
    <source>
        <dbReference type="ARBA" id="ARBA00004236"/>
    </source>
</evidence>
<keyword evidence="6" id="KW-0967">Endosome</keyword>
<evidence type="ECO:0000256" key="6">
    <source>
        <dbReference type="ARBA" id="ARBA00022753"/>
    </source>
</evidence>
<proteinExistence type="inferred from homology"/>
<dbReference type="Proteomes" id="UP000248480">
    <property type="component" value="Unplaced"/>
</dbReference>
<feature type="compositionally biased region" description="Basic and acidic residues" evidence="9">
    <location>
        <begin position="778"/>
        <end position="789"/>
    </location>
</feature>
<feature type="compositionally biased region" description="Polar residues" evidence="9">
    <location>
        <begin position="505"/>
        <end position="516"/>
    </location>
</feature>
<dbReference type="GO" id="GO:0071203">
    <property type="term" value="C:WASH complex"/>
    <property type="evidence" value="ECO:0007669"/>
    <property type="project" value="TreeGrafter"/>
</dbReference>
<feature type="region of interest" description="Disordered" evidence="9">
    <location>
        <begin position="106"/>
        <end position="125"/>
    </location>
</feature>
<dbReference type="InParanoid" id="A0A2Y9RTJ4"/>
<dbReference type="GO" id="GO:0042147">
    <property type="term" value="P:retrograde transport, endosome to Golgi"/>
    <property type="evidence" value="ECO:0007669"/>
    <property type="project" value="TreeGrafter"/>
</dbReference>
<dbReference type="GO" id="GO:1901981">
    <property type="term" value="F:phosphatidylinositol phosphate binding"/>
    <property type="evidence" value="ECO:0007669"/>
    <property type="project" value="TreeGrafter"/>
</dbReference>
<dbReference type="GO" id="GO:0036010">
    <property type="term" value="P:protein localization to endosome"/>
    <property type="evidence" value="ECO:0007669"/>
    <property type="project" value="TreeGrafter"/>
</dbReference>
<feature type="compositionally biased region" description="Acidic residues" evidence="9">
    <location>
        <begin position="262"/>
        <end position="272"/>
    </location>
</feature>
<feature type="compositionally biased region" description="Basic and acidic residues" evidence="9">
    <location>
        <begin position="797"/>
        <end position="811"/>
    </location>
</feature>
<feature type="compositionally biased region" description="Basic and acidic residues" evidence="9">
    <location>
        <begin position="313"/>
        <end position="328"/>
    </location>
</feature>
<dbReference type="AlphaFoldDB" id="A0A2Y9RTJ4"/>